<evidence type="ECO:0000259" key="3">
    <source>
        <dbReference type="Pfam" id="PF20152"/>
    </source>
</evidence>
<evidence type="ECO:0000256" key="2">
    <source>
        <dbReference type="SAM" id="Phobius"/>
    </source>
</evidence>
<feature type="region of interest" description="Disordered" evidence="1">
    <location>
        <begin position="308"/>
        <end position="328"/>
    </location>
</feature>
<proteinExistence type="predicted"/>
<dbReference type="PANTHER" id="PTHR40465">
    <property type="entry name" value="CHROMOSOME 1, WHOLE GENOME SHOTGUN SEQUENCE"/>
    <property type="match status" value="1"/>
</dbReference>
<keyword evidence="2" id="KW-1133">Transmembrane helix</keyword>
<dbReference type="EMBL" id="KN840601">
    <property type="protein sequence ID" value="KIP03768.1"/>
    <property type="molecule type" value="Genomic_DNA"/>
</dbReference>
<organism evidence="4 5">
    <name type="scientific">Phlebiopsis gigantea (strain 11061_1 CR5-6)</name>
    <name type="common">White-rot fungus</name>
    <name type="synonym">Peniophora gigantea</name>
    <dbReference type="NCBI Taxonomy" id="745531"/>
    <lineage>
        <taxon>Eukaryota</taxon>
        <taxon>Fungi</taxon>
        <taxon>Dikarya</taxon>
        <taxon>Basidiomycota</taxon>
        <taxon>Agaricomycotina</taxon>
        <taxon>Agaricomycetes</taxon>
        <taxon>Polyporales</taxon>
        <taxon>Phanerochaetaceae</taxon>
        <taxon>Phlebiopsis</taxon>
    </lineage>
</organism>
<evidence type="ECO:0000256" key="1">
    <source>
        <dbReference type="SAM" id="MobiDB-lite"/>
    </source>
</evidence>
<feature type="domain" description="DUF6534" evidence="3">
    <location>
        <begin position="173"/>
        <end position="261"/>
    </location>
</feature>
<feature type="transmembrane region" description="Helical" evidence="2">
    <location>
        <begin position="125"/>
        <end position="147"/>
    </location>
</feature>
<dbReference type="AlphaFoldDB" id="A0A0C3PEB8"/>
<evidence type="ECO:0000313" key="5">
    <source>
        <dbReference type="Proteomes" id="UP000053257"/>
    </source>
</evidence>
<feature type="transmembrane region" description="Helical" evidence="2">
    <location>
        <begin position="167"/>
        <end position="187"/>
    </location>
</feature>
<accession>A0A0C3PEB8</accession>
<dbReference type="Pfam" id="PF20152">
    <property type="entry name" value="DUF6534"/>
    <property type="match status" value="1"/>
</dbReference>
<dbReference type="PANTHER" id="PTHR40465:SF1">
    <property type="entry name" value="DUF6534 DOMAIN-CONTAINING PROTEIN"/>
    <property type="match status" value="1"/>
</dbReference>
<dbReference type="STRING" id="745531.A0A0C3PEB8"/>
<name>A0A0C3PEB8_PHLG1</name>
<gene>
    <name evidence="4" type="ORF">PHLGIDRAFT_129939</name>
</gene>
<keyword evidence="5" id="KW-1185">Reference proteome</keyword>
<feature type="transmembrane region" description="Helical" evidence="2">
    <location>
        <begin position="89"/>
        <end position="113"/>
    </location>
</feature>
<feature type="transmembrane region" description="Helical" evidence="2">
    <location>
        <begin position="53"/>
        <end position="77"/>
    </location>
</feature>
<feature type="transmembrane region" description="Helical" evidence="2">
    <location>
        <begin position="14"/>
        <end position="32"/>
    </location>
</feature>
<keyword evidence="2" id="KW-0472">Membrane</keyword>
<reference evidence="4 5" key="1">
    <citation type="journal article" date="2014" name="PLoS Genet.">
        <title>Analysis of the Phlebiopsis gigantea genome, transcriptome and secretome provides insight into its pioneer colonization strategies of wood.</title>
        <authorList>
            <person name="Hori C."/>
            <person name="Ishida T."/>
            <person name="Igarashi K."/>
            <person name="Samejima M."/>
            <person name="Suzuki H."/>
            <person name="Master E."/>
            <person name="Ferreira P."/>
            <person name="Ruiz-Duenas F.J."/>
            <person name="Held B."/>
            <person name="Canessa P."/>
            <person name="Larrondo L.F."/>
            <person name="Schmoll M."/>
            <person name="Druzhinina I.S."/>
            <person name="Kubicek C.P."/>
            <person name="Gaskell J.A."/>
            <person name="Kersten P."/>
            <person name="St John F."/>
            <person name="Glasner J."/>
            <person name="Sabat G."/>
            <person name="Splinter BonDurant S."/>
            <person name="Syed K."/>
            <person name="Yadav J."/>
            <person name="Mgbeahuruike A.C."/>
            <person name="Kovalchuk A."/>
            <person name="Asiegbu F.O."/>
            <person name="Lackner G."/>
            <person name="Hoffmeister D."/>
            <person name="Rencoret J."/>
            <person name="Gutierrez A."/>
            <person name="Sun H."/>
            <person name="Lindquist E."/>
            <person name="Barry K."/>
            <person name="Riley R."/>
            <person name="Grigoriev I.V."/>
            <person name="Henrissat B."/>
            <person name="Kues U."/>
            <person name="Berka R.M."/>
            <person name="Martinez A.T."/>
            <person name="Covert S.F."/>
            <person name="Blanchette R.A."/>
            <person name="Cullen D."/>
        </authorList>
    </citation>
    <scope>NUCLEOTIDE SEQUENCE [LARGE SCALE GENOMIC DNA]</scope>
    <source>
        <strain evidence="4 5">11061_1 CR5-6</strain>
    </source>
</reference>
<protein>
    <recommendedName>
        <fullName evidence="3">DUF6534 domain-containing protein</fullName>
    </recommendedName>
</protein>
<keyword evidence="2" id="KW-0812">Transmembrane</keyword>
<evidence type="ECO:0000313" key="4">
    <source>
        <dbReference type="EMBL" id="KIP03768.1"/>
    </source>
</evidence>
<dbReference type="Proteomes" id="UP000053257">
    <property type="component" value="Unassembled WGS sequence"/>
</dbReference>
<feature type="transmembrane region" description="Helical" evidence="2">
    <location>
        <begin position="208"/>
        <end position="228"/>
    </location>
</feature>
<dbReference type="OrthoDB" id="3270417at2759"/>
<sequence length="328" mass="36858">MDSPQALVEAAQHLLSPLLVLMCLTLVFYGMFTTQVYSYWLRYDKDTNLLRGFVLTLWALETVHTGFCIHILYWTFIDNLGNPGNTFTIGWSTGTSIVFEVIIPALVQGFYIYRIWALSSNLIMVTVPAVMLLARIGVGLTTTSFLFKFQNWGEFADTRYVKITMNIGLVLASCVDITITSLLIHLFRKHQSLTTFRRTRRLVQHLMIYTVNTGAITMVCGVAALLMYDFVTGSLLFGGMLQILSELYANSLLGMLNARDYLKGEHLSNGAINSIPLQIRTPPSTANGTTREGHLLERGIHINIQKDVSKDKDWSQHSESEPDKHGLP</sequence>
<dbReference type="InterPro" id="IPR045339">
    <property type="entry name" value="DUF6534"/>
</dbReference>
<dbReference type="HOGENOM" id="CLU_046025_5_2_1"/>